<dbReference type="Proteomes" id="UP000694865">
    <property type="component" value="Unplaced"/>
</dbReference>
<dbReference type="Pfam" id="PF00255">
    <property type="entry name" value="GSHPx"/>
    <property type="match status" value="1"/>
</dbReference>
<evidence type="ECO:0000313" key="8">
    <source>
        <dbReference type="Proteomes" id="UP000694865"/>
    </source>
</evidence>
<evidence type="ECO:0000256" key="1">
    <source>
        <dbReference type="ARBA" id="ARBA00004613"/>
    </source>
</evidence>
<dbReference type="PANTHER" id="PTHR11592">
    <property type="entry name" value="GLUTATHIONE PEROXIDASE"/>
    <property type="match status" value="1"/>
</dbReference>
<dbReference type="PIRSF" id="PIRSF000303">
    <property type="entry name" value="Glutathion_perox"/>
    <property type="match status" value="1"/>
</dbReference>
<organism evidence="8 9">
    <name type="scientific">Saccoglossus kowalevskii</name>
    <name type="common">Acorn worm</name>
    <dbReference type="NCBI Taxonomy" id="10224"/>
    <lineage>
        <taxon>Eukaryota</taxon>
        <taxon>Metazoa</taxon>
        <taxon>Hemichordata</taxon>
        <taxon>Enteropneusta</taxon>
        <taxon>Harrimaniidae</taxon>
        <taxon>Saccoglossus</taxon>
    </lineage>
</organism>
<dbReference type="InterPro" id="IPR036249">
    <property type="entry name" value="Thioredoxin-like_sf"/>
</dbReference>
<evidence type="ECO:0000313" key="9">
    <source>
        <dbReference type="RefSeq" id="XP_002732787.1"/>
    </source>
</evidence>
<dbReference type="PROSITE" id="PS51355">
    <property type="entry name" value="GLUTATHIONE_PEROXID_3"/>
    <property type="match status" value="1"/>
</dbReference>
<proteinExistence type="inferred from homology"/>
<dbReference type="PANTHER" id="PTHR11592:SF88">
    <property type="entry name" value="GLUTATHIONE PEROXIDASE-RELATED"/>
    <property type="match status" value="1"/>
</dbReference>
<evidence type="ECO:0000256" key="2">
    <source>
        <dbReference type="ARBA" id="ARBA00006926"/>
    </source>
</evidence>
<keyword evidence="5" id="KW-0732">Signal</keyword>
<reference evidence="9" key="1">
    <citation type="submission" date="2025-08" db="UniProtKB">
        <authorList>
            <consortium name="RefSeq"/>
        </authorList>
    </citation>
    <scope>IDENTIFICATION</scope>
    <source>
        <tissue evidence="9">Testes</tissue>
    </source>
</reference>
<evidence type="ECO:0000256" key="6">
    <source>
        <dbReference type="ARBA" id="ARBA00023002"/>
    </source>
</evidence>
<dbReference type="SUPFAM" id="SSF52833">
    <property type="entry name" value="Thioredoxin-like"/>
    <property type="match status" value="1"/>
</dbReference>
<gene>
    <name evidence="9" type="primary">LOC100378709</name>
</gene>
<evidence type="ECO:0000256" key="5">
    <source>
        <dbReference type="ARBA" id="ARBA00022729"/>
    </source>
</evidence>
<dbReference type="PRINTS" id="PR01011">
    <property type="entry name" value="GLUTPROXDASE"/>
</dbReference>
<accession>A0ABM0GLU8</accession>
<dbReference type="Gene3D" id="3.40.30.10">
    <property type="entry name" value="Glutaredoxin"/>
    <property type="match status" value="1"/>
</dbReference>
<comment type="similarity">
    <text evidence="2 7">Belongs to the glutathione peroxidase family.</text>
</comment>
<comment type="subcellular location">
    <subcellularLocation>
        <location evidence="1">Secreted</location>
    </subcellularLocation>
</comment>
<dbReference type="InterPro" id="IPR000889">
    <property type="entry name" value="Glutathione_peroxidase"/>
</dbReference>
<evidence type="ECO:0000256" key="7">
    <source>
        <dbReference type="RuleBase" id="RU000499"/>
    </source>
</evidence>
<keyword evidence="3" id="KW-0964">Secreted</keyword>
<protein>
    <recommendedName>
        <fullName evidence="7">Glutathione peroxidase</fullName>
    </recommendedName>
</protein>
<sequence>MKALVIKYTEGFNLIALPCNQFELQEPGTNAEILPGLKCVRPGGGFEPNFEIYAKVEVNGRNAHPLFTHLKEYCPPVKREIGDPSLFYWSPITVGDITWNFNKFLVDHKGIPYKRYESAVEPAELQADIELLLSMRREDLEQPGSRFLNRT</sequence>
<evidence type="ECO:0000256" key="3">
    <source>
        <dbReference type="ARBA" id="ARBA00022525"/>
    </source>
</evidence>
<dbReference type="GeneID" id="100378709"/>
<name>A0ABM0GLU8_SACKO</name>
<dbReference type="RefSeq" id="XP_002732787.1">
    <property type="nucleotide sequence ID" value="XM_002732741.2"/>
</dbReference>
<keyword evidence="8" id="KW-1185">Reference proteome</keyword>
<keyword evidence="4 7" id="KW-0575">Peroxidase</keyword>
<evidence type="ECO:0000256" key="4">
    <source>
        <dbReference type="ARBA" id="ARBA00022559"/>
    </source>
</evidence>
<keyword evidence="6 7" id="KW-0560">Oxidoreductase</keyword>